<gene>
    <name evidence="2" type="ORF">METZ01_LOCUS208769</name>
</gene>
<dbReference type="Pfam" id="PF00246">
    <property type="entry name" value="Peptidase_M14"/>
    <property type="match status" value="1"/>
</dbReference>
<organism evidence="2">
    <name type="scientific">marine metagenome</name>
    <dbReference type="NCBI Taxonomy" id="408172"/>
    <lineage>
        <taxon>unclassified sequences</taxon>
        <taxon>metagenomes</taxon>
        <taxon>ecological metagenomes</taxon>
    </lineage>
</organism>
<name>A0A382EZQ0_9ZZZZ</name>
<proteinExistence type="predicted"/>
<dbReference type="GO" id="GO:0008270">
    <property type="term" value="F:zinc ion binding"/>
    <property type="evidence" value="ECO:0007669"/>
    <property type="project" value="InterPro"/>
</dbReference>
<feature type="non-terminal residue" evidence="2">
    <location>
        <position position="1"/>
    </location>
</feature>
<feature type="non-terminal residue" evidence="2">
    <location>
        <position position="542"/>
    </location>
</feature>
<dbReference type="GO" id="GO:0006508">
    <property type="term" value="P:proteolysis"/>
    <property type="evidence" value="ECO:0007669"/>
    <property type="project" value="InterPro"/>
</dbReference>
<protein>
    <recommendedName>
        <fullName evidence="1">Peptidase M14 domain-containing protein</fullName>
    </recommendedName>
</protein>
<dbReference type="EMBL" id="UINC01047088">
    <property type="protein sequence ID" value="SVB55915.1"/>
    <property type="molecule type" value="Genomic_DNA"/>
</dbReference>
<feature type="domain" description="Peptidase M14" evidence="1">
    <location>
        <begin position="9"/>
        <end position="221"/>
    </location>
</feature>
<accession>A0A382EZQ0</accession>
<dbReference type="SUPFAM" id="SSF53187">
    <property type="entry name" value="Zn-dependent exopeptidases"/>
    <property type="match status" value="1"/>
</dbReference>
<evidence type="ECO:0000259" key="1">
    <source>
        <dbReference type="Pfam" id="PF00246"/>
    </source>
</evidence>
<evidence type="ECO:0000313" key="2">
    <source>
        <dbReference type="EMBL" id="SVB55915.1"/>
    </source>
</evidence>
<dbReference type="InterPro" id="IPR000834">
    <property type="entry name" value="Peptidase_M14"/>
</dbReference>
<dbReference type="GO" id="GO:0004181">
    <property type="term" value="F:metallocarboxypeptidase activity"/>
    <property type="evidence" value="ECO:0007669"/>
    <property type="project" value="InterPro"/>
</dbReference>
<dbReference type="Gene3D" id="3.40.630.10">
    <property type="entry name" value="Zn peptidases"/>
    <property type="match status" value="1"/>
</dbReference>
<sequence>TGSDRILYTEPGKTSDGHPFGLLIISSPENLSKLEEIRMQRNRLFDPRETSEAEARRLAETLPTVAFHTSSIHSTEISTAQVVPELVHSLVNGNSQEVLRILDNVVVLVAPSANPDGQVKVKQWYDRHEGMAWESRMPWLYHTYVGHDNNRDWILLHFPEQRTTAQEVHNRWHPVYSHEMHQMGGTGARIFVPPYQDPYDYNTAPQTMEIMNLIGAAMSHRMTMEGKAGVVKNAIFDLFTPARAFQIYRGTARILTETASANFARKRSLRPSDLRSRTGGTGTYKPDQVSWNFPMPWKGGDWKFRTMVEYQHSAAMAALNMAAGNRAEFNMAQYSAIKWAMEREDTPYAFVFPSEQPDPSSTARLLQAMQRGDVEVHRANRSFMAEGRTFDAGSHVILLRQPYGAWAKTLLEVQEYPDLRRSPDDPPVVPYDVTAQTLPLMMGVEAVSIEKEFDANLRLVEGQVIFVGEVIGNGAGGFVLMPGSNEAYAVADRLLDEGIQVSQISNTEPGGMYPRGSFHVAPMKGLKNKLQDLAETWHFRAI</sequence>
<dbReference type="AlphaFoldDB" id="A0A382EZQ0"/>
<reference evidence="2" key="1">
    <citation type="submission" date="2018-05" db="EMBL/GenBank/DDBJ databases">
        <authorList>
            <person name="Lanie J.A."/>
            <person name="Ng W.-L."/>
            <person name="Kazmierczak K.M."/>
            <person name="Andrzejewski T.M."/>
            <person name="Davidsen T.M."/>
            <person name="Wayne K.J."/>
            <person name="Tettelin H."/>
            <person name="Glass J.I."/>
            <person name="Rusch D."/>
            <person name="Podicherti R."/>
            <person name="Tsui H.-C.T."/>
            <person name="Winkler M.E."/>
        </authorList>
    </citation>
    <scope>NUCLEOTIDE SEQUENCE</scope>
</reference>